<evidence type="ECO:0000256" key="1">
    <source>
        <dbReference type="ARBA" id="ARBA00023157"/>
    </source>
</evidence>
<dbReference type="InterPro" id="IPR016187">
    <property type="entry name" value="CTDL_fold"/>
</dbReference>
<dbReference type="PANTHER" id="PTHR45784">
    <property type="entry name" value="C-TYPE LECTIN DOMAIN FAMILY 20 MEMBER A-RELATED"/>
    <property type="match status" value="1"/>
</dbReference>
<dbReference type="Gene3D" id="3.10.100.10">
    <property type="entry name" value="Mannose-Binding Protein A, subunit A"/>
    <property type="match status" value="1"/>
</dbReference>
<dbReference type="SUPFAM" id="SSF56436">
    <property type="entry name" value="C-type lectin-like"/>
    <property type="match status" value="1"/>
</dbReference>
<dbReference type="PANTHER" id="PTHR45784:SF3">
    <property type="entry name" value="C-TYPE LECTIN DOMAIN FAMILY 4 MEMBER K-LIKE-RELATED"/>
    <property type="match status" value="1"/>
</dbReference>
<dbReference type="OMA" id="QENCVAM"/>
<dbReference type="SMART" id="SM00034">
    <property type="entry name" value="CLECT"/>
    <property type="match status" value="1"/>
</dbReference>
<dbReference type="Pfam" id="PF00059">
    <property type="entry name" value="Lectin_C"/>
    <property type="match status" value="1"/>
</dbReference>
<reference evidence="4" key="2">
    <citation type="submission" date="2025-09" db="UniProtKB">
        <authorList>
            <consortium name="Ensembl"/>
        </authorList>
    </citation>
    <scope>IDENTIFICATION</scope>
</reference>
<dbReference type="InterPro" id="IPR018378">
    <property type="entry name" value="C-type_lectin_CS"/>
</dbReference>
<sequence>MARLMHLILLLSGQCSPKCLLVFVGTKQGADQYVITPQTLSWTAAREYCRTKCTDLASLRNDADQQMVQKVASGLEVWVGLFRDPWEWSDQTDASFRYWKADQPVWTGDSQNCVALLKQQSGRWGDRACTETHPFLCDCSE</sequence>
<feature type="chain" id="PRO_5018731702" description="C-type lectin domain-containing protein" evidence="2">
    <location>
        <begin position="18"/>
        <end position="141"/>
    </location>
</feature>
<proteinExistence type="predicted"/>
<evidence type="ECO:0000313" key="5">
    <source>
        <dbReference type="Proteomes" id="UP000261340"/>
    </source>
</evidence>
<dbReference type="InterPro" id="IPR001304">
    <property type="entry name" value="C-type_lectin-like"/>
</dbReference>
<dbReference type="PROSITE" id="PS50041">
    <property type="entry name" value="C_TYPE_LECTIN_2"/>
    <property type="match status" value="1"/>
</dbReference>
<keyword evidence="1" id="KW-1015">Disulfide bond</keyword>
<dbReference type="InterPro" id="IPR016186">
    <property type="entry name" value="C-type_lectin-like/link_sf"/>
</dbReference>
<reference evidence="4" key="1">
    <citation type="submission" date="2025-08" db="UniProtKB">
        <authorList>
            <consortium name="Ensembl"/>
        </authorList>
    </citation>
    <scope>IDENTIFICATION</scope>
</reference>
<dbReference type="GeneTree" id="ENSGT01100000263473"/>
<feature type="signal peptide" evidence="2">
    <location>
        <begin position="1"/>
        <end position="17"/>
    </location>
</feature>
<protein>
    <recommendedName>
        <fullName evidence="3">C-type lectin domain-containing protein</fullName>
    </recommendedName>
</protein>
<evidence type="ECO:0000313" key="4">
    <source>
        <dbReference type="Ensembl" id="ENSACIP00000011268.1"/>
    </source>
</evidence>
<feature type="domain" description="C-type lectin" evidence="3">
    <location>
        <begin position="28"/>
        <end position="138"/>
    </location>
</feature>
<keyword evidence="2" id="KW-0732">Signal</keyword>
<name>A0A3Q0RN57_AMPCI</name>
<dbReference type="AlphaFoldDB" id="A0A3Q0RN57"/>
<dbReference type="Ensembl" id="ENSACIT00000011589.1">
    <property type="protein sequence ID" value="ENSACIP00000011268.1"/>
    <property type="gene ID" value="ENSACIG00000008799.1"/>
</dbReference>
<dbReference type="PROSITE" id="PS00615">
    <property type="entry name" value="C_TYPE_LECTIN_1"/>
    <property type="match status" value="1"/>
</dbReference>
<organism evidence="4 5">
    <name type="scientific">Amphilophus citrinellus</name>
    <name type="common">Midas cichlid</name>
    <name type="synonym">Cichlasoma citrinellum</name>
    <dbReference type="NCBI Taxonomy" id="61819"/>
    <lineage>
        <taxon>Eukaryota</taxon>
        <taxon>Metazoa</taxon>
        <taxon>Chordata</taxon>
        <taxon>Craniata</taxon>
        <taxon>Vertebrata</taxon>
        <taxon>Euteleostomi</taxon>
        <taxon>Actinopterygii</taxon>
        <taxon>Neopterygii</taxon>
        <taxon>Teleostei</taxon>
        <taxon>Neoteleostei</taxon>
        <taxon>Acanthomorphata</taxon>
        <taxon>Ovalentaria</taxon>
        <taxon>Cichlomorphae</taxon>
        <taxon>Cichliformes</taxon>
        <taxon>Cichlidae</taxon>
        <taxon>New World cichlids</taxon>
        <taxon>Cichlasomatinae</taxon>
        <taxon>Heroini</taxon>
        <taxon>Amphilophus</taxon>
    </lineage>
</organism>
<accession>A0A3Q0RN57</accession>
<dbReference type="STRING" id="61819.ENSACIP00000011268"/>
<evidence type="ECO:0000256" key="2">
    <source>
        <dbReference type="SAM" id="SignalP"/>
    </source>
</evidence>
<dbReference type="Proteomes" id="UP000261340">
    <property type="component" value="Unplaced"/>
</dbReference>
<keyword evidence="5" id="KW-1185">Reference proteome</keyword>
<evidence type="ECO:0000259" key="3">
    <source>
        <dbReference type="PROSITE" id="PS50041"/>
    </source>
</evidence>